<dbReference type="InterPro" id="IPR036388">
    <property type="entry name" value="WH-like_DNA-bd_sf"/>
</dbReference>
<organism evidence="2 3">
    <name type="scientific">Leptolyngbya cf. ectocarpi LEGE 11479</name>
    <dbReference type="NCBI Taxonomy" id="1828722"/>
    <lineage>
        <taxon>Bacteria</taxon>
        <taxon>Bacillati</taxon>
        <taxon>Cyanobacteriota</taxon>
        <taxon>Cyanophyceae</taxon>
        <taxon>Leptolyngbyales</taxon>
        <taxon>Leptolyngbyaceae</taxon>
        <taxon>Leptolyngbya group</taxon>
        <taxon>Leptolyngbya</taxon>
    </lineage>
</organism>
<dbReference type="Gene3D" id="1.10.10.10">
    <property type="entry name" value="Winged helix-like DNA-binding domain superfamily/Winged helix DNA-binding domain"/>
    <property type="match status" value="1"/>
</dbReference>
<proteinExistence type="predicted"/>
<dbReference type="PANTHER" id="PTHR33169:SF14">
    <property type="entry name" value="TRANSCRIPTIONAL REGULATOR RV3488"/>
    <property type="match status" value="1"/>
</dbReference>
<dbReference type="EMBL" id="JADEXP010000357">
    <property type="protein sequence ID" value="MBE9070011.1"/>
    <property type="molecule type" value="Genomic_DNA"/>
</dbReference>
<dbReference type="InterPro" id="IPR036390">
    <property type="entry name" value="WH_DNA-bd_sf"/>
</dbReference>
<gene>
    <name evidence="2" type="ORF">IQ260_25550</name>
</gene>
<name>A0A929FAI8_LEPEC</name>
<keyword evidence="3" id="KW-1185">Reference proteome</keyword>
<dbReference type="InterPro" id="IPR005149">
    <property type="entry name" value="Tscrpt_reg_PadR_N"/>
</dbReference>
<dbReference type="Pfam" id="PF03551">
    <property type="entry name" value="PadR"/>
    <property type="match status" value="1"/>
</dbReference>
<protein>
    <submittedName>
        <fullName evidence="2">Helix-turn-helix transcriptional regulator</fullName>
    </submittedName>
</protein>
<evidence type="ECO:0000259" key="1">
    <source>
        <dbReference type="Pfam" id="PF03551"/>
    </source>
</evidence>
<feature type="domain" description="Transcription regulator PadR N-terminal" evidence="1">
    <location>
        <begin position="16"/>
        <end position="90"/>
    </location>
</feature>
<dbReference type="InterPro" id="IPR052509">
    <property type="entry name" value="Metal_resp_DNA-bind_regulator"/>
</dbReference>
<evidence type="ECO:0000313" key="3">
    <source>
        <dbReference type="Proteomes" id="UP000615026"/>
    </source>
</evidence>
<evidence type="ECO:0000313" key="2">
    <source>
        <dbReference type="EMBL" id="MBE9070011.1"/>
    </source>
</evidence>
<dbReference type="CDD" id="cd00090">
    <property type="entry name" value="HTH_ARSR"/>
    <property type="match status" value="1"/>
</dbReference>
<dbReference type="PANTHER" id="PTHR33169">
    <property type="entry name" value="PADR-FAMILY TRANSCRIPTIONAL REGULATOR"/>
    <property type="match status" value="1"/>
</dbReference>
<dbReference type="Proteomes" id="UP000615026">
    <property type="component" value="Unassembled WGS sequence"/>
</dbReference>
<reference evidence="2" key="1">
    <citation type="submission" date="2020-10" db="EMBL/GenBank/DDBJ databases">
        <authorList>
            <person name="Castelo-Branco R."/>
            <person name="Eusebio N."/>
            <person name="Adriana R."/>
            <person name="Vieira A."/>
            <person name="Brugerolle De Fraissinette N."/>
            <person name="Rezende De Castro R."/>
            <person name="Schneider M.P."/>
            <person name="Vasconcelos V."/>
            <person name="Leao P.N."/>
        </authorList>
    </citation>
    <scope>NUCLEOTIDE SEQUENCE</scope>
    <source>
        <strain evidence="2">LEGE 11479</strain>
    </source>
</reference>
<dbReference type="InterPro" id="IPR011991">
    <property type="entry name" value="ArsR-like_HTH"/>
</dbReference>
<dbReference type="RefSeq" id="WP_193995893.1">
    <property type="nucleotide sequence ID" value="NZ_JADEXP010000357.1"/>
</dbReference>
<sequence length="117" mass="12880">MDDQDLGLTLKEEVALTALCEKPRYALEIVKAIEGGGGKKISPNNLYPILKKLEKRGFVSSCWGDEAPGELTGARRRYYKLEGTGYKALQQKAATLKAIAAWEPKLAMQPMSEGCYV</sequence>
<dbReference type="AlphaFoldDB" id="A0A929FAI8"/>
<accession>A0A929FAI8</accession>
<dbReference type="SUPFAM" id="SSF46785">
    <property type="entry name" value="Winged helix' DNA-binding domain"/>
    <property type="match status" value="1"/>
</dbReference>
<comment type="caution">
    <text evidence="2">The sequence shown here is derived from an EMBL/GenBank/DDBJ whole genome shotgun (WGS) entry which is preliminary data.</text>
</comment>